<sequence length="436" mass="49014">MKEDKTNQGRRNFVKKGATAIAGGALLSSFPVKAAAFGRKKEIRIGLVGCGGRGKGAAHEALKTSPNVKLVALGEVFEDRLNGAYQNLRNTYPDQVEVPDSNKFLGFDAYQKVIDNCDVVLLATPPPFRPLHLEAAVKAGRHVFIEKPLFVDIPGYRKVMDCNELAKQKKLSLSVGLQLRYETGYQLMKQKIDEGIIGDIRSLNVYYNVGAPKIHPRTPDQTEMQYQMRNWRYFTWLWGGQLAGQTIHQIDLMNWLMNDYPVEVKGLGGRQTFNGPDQGNTYDHHYAEFEYPNKVKMHVQSTNMDNTWNRVGFHIQGTKGHANEKFQIYDSKGELLWRHRDRDETVGSSQKCQSAFIESVIQNKPLHQVEYGAKSTLATIMGRMAIHSGKIVTLEKALASQKSILPKTFDWDAELPSMPGPDGNYSIPIPGKFEAL</sequence>
<dbReference type="STRING" id="192903.SAMN04488513_101358"/>
<protein>
    <submittedName>
        <fullName evidence="3">Predicted dehydrogenase</fullName>
    </submittedName>
</protein>
<dbReference type="PROSITE" id="PS51318">
    <property type="entry name" value="TAT"/>
    <property type="match status" value="1"/>
</dbReference>
<gene>
    <name evidence="3" type="ORF">SAMN04488513_101358</name>
</gene>
<dbReference type="PANTHER" id="PTHR43818">
    <property type="entry name" value="BCDNA.GH03377"/>
    <property type="match status" value="1"/>
</dbReference>
<evidence type="ECO:0000313" key="3">
    <source>
        <dbReference type="EMBL" id="SHI46168.1"/>
    </source>
</evidence>
<evidence type="ECO:0000259" key="1">
    <source>
        <dbReference type="Pfam" id="PF01408"/>
    </source>
</evidence>
<dbReference type="InterPro" id="IPR055170">
    <property type="entry name" value="GFO_IDH_MocA-like_dom"/>
</dbReference>
<dbReference type="Pfam" id="PF22725">
    <property type="entry name" value="GFO_IDH_MocA_C3"/>
    <property type="match status" value="1"/>
</dbReference>
<dbReference type="GO" id="GO:0000166">
    <property type="term" value="F:nucleotide binding"/>
    <property type="evidence" value="ECO:0007669"/>
    <property type="project" value="InterPro"/>
</dbReference>
<dbReference type="Proteomes" id="UP000184543">
    <property type="component" value="Unassembled WGS sequence"/>
</dbReference>
<dbReference type="InterPro" id="IPR006311">
    <property type="entry name" value="TAT_signal"/>
</dbReference>
<organism evidence="3 4">
    <name type="scientific">Pseudozobellia thermophila</name>
    <dbReference type="NCBI Taxonomy" id="192903"/>
    <lineage>
        <taxon>Bacteria</taxon>
        <taxon>Pseudomonadati</taxon>
        <taxon>Bacteroidota</taxon>
        <taxon>Flavobacteriia</taxon>
        <taxon>Flavobacteriales</taxon>
        <taxon>Flavobacteriaceae</taxon>
        <taxon>Pseudozobellia</taxon>
    </lineage>
</organism>
<evidence type="ECO:0000259" key="2">
    <source>
        <dbReference type="Pfam" id="PF22725"/>
    </source>
</evidence>
<dbReference type="SUPFAM" id="SSF55347">
    <property type="entry name" value="Glyceraldehyde-3-phosphate dehydrogenase-like, C-terminal domain"/>
    <property type="match status" value="1"/>
</dbReference>
<accession>A0A1M6BC69</accession>
<dbReference type="Pfam" id="PF01408">
    <property type="entry name" value="GFO_IDH_MocA"/>
    <property type="match status" value="1"/>
</dbReference>
<feature type="domain" description="GFO/IDH/MocA-like oxidoreductase" evidence="2">
    <location>
        <begin position="185"/>
        <end position="321"/>
    </location>
</feature>
<dbReference type="RefSeq" id="WP_072987571.1">
    <property type="nucleotide sequence ID" value="NZ_FQYU01000001.1"/>
</dbReference>
<dbReference type="OrthoDB" id="127583at2"/>
<dbReference type="Gene3D" id="3.40.50.720">
    <property type="entry name" value="NAD(P)-binding Rossmann-like Domain"/>
    <property type="match status" value="1"/>
</dbReference>
<dbReference type="EMBL" id="FQYU01000001">
    <property type="protein sequence ID" value="SHI46168.1"/>
    <property type="molecule type" value="Genomic_DNA"/>
</dbReference>
<dbReference type="AlphaFoldDB" id="A0A1M6BC69"/>
<reference evidence="4" key="1">
    <citation type="submission" date="2016-11" db="EMBL/GenBank/DDBJ databases">
        <authorList>
            <person name="Varghese N."/>
            <person name="Submissions S."/>
        </authorList>
    </citation>
    <scope>NUCLEOTIDE SEQUENCE [LARGE SCALE GENOMIC DNA]</scope>
    <source>
        <strain evidence="4">DSM 19858</strain>
    </source>
</reference>
<keyword evidence="4" id="KW-1185">Reference proteome</keyword>
<dbReference type="InterPro" id="IPR000683">
    <property type="entry name" value="Gfo/Idh/MocA-like_OxRdtase_N"/>
</dbReference>
<feature type="domain" description="Gfo/Idh/MocA-like oxidoreductase N-terminal" evidence="1">
    <location>
        <begin position="43"/>
        <end position="176"/>
    </location>
</feature>
<evidence type="ECO:0000313" key="4">
    <source>
        <dbReference type="Proteomes" id="UP000184543"/>
    </source>
</evidence>
<dbReference type="SUPFAM" id="SSF51735">
    <property type="entry name" value="NAD(P)-binding Rossmann-fold domains"/>
    <property type="match status" value="1"/>
</dbReference>
<dbReference type="PANTHER" id="PTHR43818:SF5">
    <property type="entry name" value="OXIDOREDUCTASE FAMILY PROTEIN"/>
    <property type="match status" value="1"/>
</dbReference>
<dbReference type="InterPro" id="IPR036291">
    <property type="entry name" value="NAD(P)-bd_dom_sf"/>
</dbReference>
<name>A0A1M6BC69_9FLAO</name>
<proteinExistence type="predicted"/>
<dbReference type="InterPro" id="IPR050463">
    <property type="entry name" value="Gfo/Idh/MocA_oxidrdct_glycsds"/>
</dbReference>
<dbReference type="Gene3D" id="3.30.360.10">
    <property type="entry name" value="Dihydrodipicolinate Reductase, domain 2"/>
    <property type="match status" value="1"/>
</dbReference>